<dbReference type="AlphaFoldDB" id="A0A6L8LHL9"/>
<dbReference type="RefSeq" id="WP_160973165.1">
    <property type="nucleotide sequence ID" value="NZ_WWEN01000003.1"/>
</dbReference>
<protein>
    <submittedName>
        <fullName evidence="4">SDR family NAD(P)-dependent oxidoreductase</fullName>
    </submittedName>
</protein>
<dbReference type="PANTHER" id="PTHR42760">
    <property type="entry name" value="SHORT-CHAIN DEHYDROGENASES/REDUCTASES FAMILY MEMBER"/>
    <property type="match status" value="1"/>
</dbReference>
<comment type="similarity">
    <text evidence="1 3">Belongs to the short-chain dehydrogenases/reductases (SDR) family.</text>
</comment>
<dbReference type="EMBL" id="WWEN01000003">
    <property type="protein sequence ID" value="MYM55474.1"/>
    <property type="molecule type" value="Genomic_DNA"/>
</dbReference>
<evidence type="ECO:0000256" key="3">
    <source>
        <dbReference type="RuleBase" id="RU000363"/>
    </source>
</evidence>
<organism evidence="4 5">
    <name type="scientific">Thalassovita mangrovi</name>
    <dbReference type="NCBI Taxonomy" id="2692236"/>
    <lineage>
        <taxon>Bacteria</taxon>
        <taxon>Pseudomonadati</taxon>
        <taxon>Pseudomonadota</taxon>
        <taxon>Alphaproteobacteria</taxon>
        <taxon>Rhodobacterales</taxon>
        <taxon>Roseobacteraceae</taxon>
        <taxon>Thalassovita</taxon>
    </lineage>
</organism>
<evidence type="ECO:0000256" key="2">
    <source>
        <dbReference type="ARBA" id="ARBA00023002"/>
    </source>
</evidence>
<dbReference type="PRINTS" id="PR00080">
    <property type="entry name" value="SDRFAMILY"/>
</dbReference>
<dbReference type="InterPro" id="IPR036291">
    <property type="entry name" value="NAD(P)-bd_dom_sf"/>
</dbReference>
<gene>
    <name evidence="4" type="ORF">GR167_09160</name>
</gene>
<sequence length="256" mass="26763">MARNDHRLTGGVAVVTGAGAGLGRALAVELAHRGVRVAGIGRGEAGLQETAELVGGSFTPVLADVSDAAAVDAAFDKIARDLGDPVLLINNAAVYPRRDLLDETTDSFMATVSVNLGGVVACTQAALRGMVQTGFGRIVNVSTFADLHPLPASAAYSVSKGAARIFTRAAVADLGDRFPDIVINDWMPGMLATKMGIPDGLPPEQAAKWGADMALWHDPALTGSVFEMDREIPPARGLKGRIKDALLMRRVAGRRL</sequence>
<keyword evidence="2" id="KW-0560">Oxidoreductase</keyword>
<dbReference type="PRINTS" id="PR00081">
    <property type="entry name" value="GDHRDH"/>
</dbReference>
<dbReference type="Proteomes" id="UP000479043">
    <property type="component" value="Unassembled WGS sequence"/>
</dbReference>
<dbReference type="InterPro" id="IPR002347">
    <property type="entry name" value="SDR_fam"/>
</dbReference>
<evidence type="ECO:0000313" key="5">
    <source>
        <dbReference type="Proteomes" id="UP000479043"/>
    </source>
</evidence>
<proteinExistence type="inferred from homology"/>
<dbReference type="GO" id="GO:0016616">
    <property type="term" value="F:oxidoreductase activity, acting on the CH-OH group of donors, NAD or NADP as acceptor"/>
    <property type="evidence" value="ECO:0007669"/>
    <property type="project" value="TreeGrafter"/>
</dbReference>
<dbReference type="CDD" id="cd05233">
    <property type="entry name" value="SDR_c"/>
    <property type="match status" value="1"/>
</dbReference>
<evidence type="ECO:0000313" key="4">
    <source>
        <dbReference type="EMBL" id="MYM55474.1"/>
    </source>
</evidence>
<dbReference type="PANTHER" id="PTHR42760:SF133">
    <property type="entry name" value="3-OXOACYL-[ACYL-CARRIER-PROTEIN] REDUCTASE"/>
    <property type="match status" value="1"/>
</dbReference>
<accession>A0A6L8LHL9</accession>
<evidence type="ECO:0000256" key="1">
    <source>
        <dbReference type="ARBA" id="ARBA00006484"/>
    </source>
</evidence>
<comment type="caution">
    <text evidence="4">The sequence shown here is derived from an EMBL/GenBank/DDBJ whole genome shotgun (WGS) entry which is preliminary data.</text>
</comment>
<reference evidence="4 5" key="1">
    <citation type="submission" date="2020-01" db="EMBL/GenBank/DDBJ databases">
        <authorList>
            <person name="Chen S."/>
        </authorList>
    </citation>
    <scope>NUCLEOTIDE SEQUENCE [LARGE SCALE GENOMIC DNA]</scope>
    <source>
        <strain evidence="4 5">GS-10</strain>
    </source>
</reference>
<name>A0A6L8LHL9_9RHOB</name>
<dbReference type="SUPFAM" id="SSF51735">
    <property type="entry name" value="NAD(P)-binding Rossmann-fold domains"/>
    <property type="match status" value="1"/>
</dbReference>
<keyword evidence="5" id="KW-1185">Reference proteome</keyword>
<dbReference type="Pfam" id="PF00106">
    <property type="entry name" value="adh_short"/>
    <property type="match status" value="1"/>
</dbReference>
<dbReference type="Gene3D" id="3.40.50.720">
    <property type="entry name" value="NAD(P)-binding Rossmann-like Domain"/>
    <property type="match status" value="1"/>
</dbReference>